<dbReference type="InterPro" id="IPR011042">
    <property type="entry name" value="6-blade_b-propeller_TolB-like"/>
</dbReference>
<dbReference type="EMBL" id="CWJI01000012">
    <property type="protein sequence ID" value="CRY56282.1"/>
    <property type="molecule type" value="Genomic_DNA"/>
</dbReference>
<dbReference type="AlphaFoldDB" id="A0A0H5LZL3"/>
<dbReference type="InterPro" id="IPR051262">
    <property type="entry name" value="SMP-30/CGR1_Lactonase"/>
</dbReference>
<organism evidence="1 2">
    <name type="scientific">Yersinia intermedia</name>
    <dbReference type="NCBI Taxonomy" id="631"/>
    <lineage>
        <taxon>Bacteria</taxon>
        <taxon>Pseudomonadati</taxon>
        <taxon>Pseudomonadota</taxon>
        <taxon>Gammaproteobacteria</taxon>
        <taxon>Enterobacterales</taxon>
        <taxon>Yersiniaceae</taxon>
        <taxon>Yersinia</taxon>
    </lineage>
</organism>
<dbReference type="RefSeq" id="WP_019212340.1">
    <property type="nucleotide sequence ID" value="NZ_CWJI01000012.1"/>
</dbReference>
<dbReference type="Proteomes" id="UP000043316">
    <property type="component" value="Unassembled WGS sequence"/>
</dbReference>
<dbReference type="SUPFAM" id="SSF63829">
    <property type="entry name" value="Calcium-dependent phosphotriesterase"/>
    <property type="match status" value="1"/>
</dbReference>
<sequence length="260" mass="27387">MKSLNIVLLLLTTIFFNEKIMADSSIVYRGFNAPTGIAVDQQGAVYVTNWSGDSIEKIMANGEKEVLARDIASPAGIAVNRNGDVYVSSYSDNYILKISPEGVQSKISTGYHTPTGIAFSNNGNLLIANRSSGEISSLDLESGSAITVVKGLSLPVGVAELNDGSLVVTQYSGRLTHISPSGEKTELGHNFSRPGVGIVVESDDVIVAVDNGANAVKRVNVKSGKTELLADNFSGAVALAKQGNNYLVGTWNDGSIHLIK</sequence>
<evidence type="ECO:0000313" key="1">
    <source>
        <dbReference type="EMBL" id="CRY56282.1"/>
    </source>
</evidence>
<proteinExistence type="predicted"/>
<reference evidence="2" key="1">
    <citation type="submission" date="2015-03" db="EMBL/GenBank/DDBJ databases">
        <authorList>
            <consortium name="Pathogen Informatics"/>
        </authorList>
    </citation>
    <scope>NUCLEOTIDE SEQUENCE [LARGE SCALE GENOMIC DNA]</scope>
    <source>
        <strain evidence="2">R148</strain>
    </source>
</reference>
<name>A0A0H5LZL3_YERIN</name>
<dbReference type="EC" id="2.7.11.1" evidence="1"/>
<dbReference type="Pfam" id="PF24684">
    <property type="entry name" value="Vgb_lyase"/>
    <property type="match status" value="1"/>
</dbReference>
<keyword evidence="1" id="KW-0808">Transferase</keyword>
<dbReference type="Gene3D" id="2.120.10.30">
    <property type="entry name" value="TolB, C-terminal domain"/>
    <property type="match status" value="1"/>
</dbReference>
<dbReference type="GeneID" id="61816987"/>
<gene>
    <name evidence="1" type="primary">pknD</name>
    <name evidence="1" type="ORF">ERS008476_03319</name>
</gene>
<dbReference type="PANTHER" id="PTHR47572">
    <property type="entry name" value="LIPOPROTEIN-RELATED"/>
    <property type="match status" value="1"/>
</dbReference>
<dbReference type="PANTHER" id="PTHR47572:SF4">
    <property type="entry name" value="LACTONASE DRP35"/>
    <property type="match status" value="1"/>
</dbReference>
<evidence type="ECO:0000313" key="2">
    <source>
        <dbReference type="Proteomes" id="UP000043316"/>
    </source>
</evidence>
<protein>
    <submittedName>
        <fullName evidence="1">Serine/threonine-protein kinase pknD</fullName>
        <ecNumber evidence="1">2.7.11.1</ecNumber>
    </submittedName>
</protein>
<dbReference type="GO" id="GO:0004674">
    <property type="term" value="F:protein serine/threonine kinase activity"/>
    <property type="evidence" value="ECO:0007669"/>
    <property type="project" value="UniProtKB-EC"/>
</dbReference>
<keyword evidence="1" id="KW-0418">Kinase</keyword>
<accession>A0A0H5LZL3</accession>